<feature type="region of interest" description="Disordered" evidence="1">
    <location>
        <begin position="64"/>
        <end position="104"/>
    </location>
</feature>
<accession>A0A1S8XB24</accession>
<evidence type="ECO:0000313" key="3">
    <source>
        <dbReference type="Proteomes" id="UP000243686"/>
    </source>
</evidence>
<proteinExistence type="predicted"/>
<dbReference type="EMBL" id="KV891473">
    <property type="protein sequence ID" value="OON23920.1"/>
    <property type="molecule type" value="Genomic_DNA"/>
</dbReference>
<name>A0A1S8XB24_OPIVI</name>
<evidence type="ECO:0000313" key="2">
    <source>
        <dbReference type="EMBL" id="OON23920.1"/>
    </source>
</evidence>
<reference evidence="2 3" key="1">
    <citation type="submission" date="2015-03" db="EMBL/GenBank/DDBJ databases">
        <title>Draft genome of the nematode, Opisthorchis viverrini.</title>
        <authorList>
            <person name="Mitreva M."/>
        </authorList>
    </citation>
    <scope>NUCLEOTIDE SEQUENCE [LARGE SCALE GENOMIC DNA]</scope>
    <source>
        <strain evidence="2">Khon Kaen</strain>
    </source>
</reference>
<protein>
    <submittedName>
        <fullName evidence="2">Uncharacterized protein</fullName>
    </submittedName>
</protein>
<dbReference type="AlphaFoldDB" id="A0A1S8XB24"/>
<gene>
    <name evidence="2" type="ORF">X801_00167</name>
</gene>
<organism evidence="2 3">
    <name type="scientific">Opisthorchis viverrini</name>
    <name type="common">Southeast Asian liver fluke</name>
    <dbReference type="NCBI Taxonomy" id="6198"/>
    <lineage>
        <taxon>Eukaryota</taxon>
        <taxon>Metazoa</taxon>
        <taxon>Spiralia</taxon>
        <taxon>Lophotrochozoa</taxon>
        <taxon>Platyhelminthes</taxon>
        <taxon>Trematoda</taxon>
        <taxon>Digenea</taxon>
        <taxon>Opisthorchiida</taxon>
        <taxon>Opisthorchiata</taxon>
        <taxon>Opisthorchiidae</taxon>
        <taxon>Opisthorchis</taxon>
    </lineage>
</organism>
<feature type="non-terminal residue" evidence="2">
    <location>
        <position position="1"/>
    </location>
</feature>
<feature type="non-terminal residue" evidence="2">
    <location>
        <position position="104"/>
    </location>
</feature>
<dbReference type="Proteomes" id="UP000243686">
    <property type="component" value="Unassembled WGS sequence"/>
</dbReference>
<sequence length="104" mass="11704">KPQYLITKKHKDSLRELRARDDLIISRPDKGNGIVVMNKTDYIRKMTDILADTTKFSQTANDKDKNACNRATTGGIQPTKKSNPQGQQRLAYTACRKSINPAAR</sequence>
<evidence type="ECO:0000256" key="1">
    <source>
        <dbReference type="SAM" id="MobiDB-lite"/>
    </source>
</evidence>
<feature type="compositionally biased region" description="Polar residues" evidence="1">
    <location>
        <begin position="69"/>
        <end position="90"/>
    </location>
</feature>
<keyword evidence="3" id="KW-1185">Reference proteome</keyword>